<accession>A0A9X0U848</accession>
<dbReference type="RefSeq" id="WP_183981479.1">
    <property type="nucleotide sequence ID" value="NZ_JACHEB010000017.1"/>
</dbReference>
<comment type="caution">
    <text evidence="4">The sequence shown here is derived from an EMBL/GenBank/DDBJ whole genome shotgun (WGS) entry which is preliminary data.</text>
</comment>
<reference evidence="4 5" key="1">
    <citation type="submission" date="2020-08" db="EMBL/GenBank/DDBJ databases">
        <title>Genomic Encyclopedia of Type Strains, Phase IV (KMG-V): Genome sequencing to study the core and pangenomes of soil and plant-associated prokaryotes.</title>
        <authorList>
            <person name="Whitman W."/>
        </authorList>
    </citation>
    <scope>NUCLEOTIDE SEQUENCE [LARGE SCALE GENOMIC DNA]</scope>
    <source>
        <strain evidence="4 5">X5P2</strain>
    </source>
</reference>
<sequence>MMSASKEIGPHLCLVADVLHFNDGQGRVNYEVAKAVLAAGYRLTMVARVCAEDLAQHPQARWVATGNTKLPTQLARNLYFARKSAAWLRQHRGEFDVIQANGFVTWEPVDIVAVHFVHEAWLKNRFFPFQWGSLSPYQWYQRGLTIMNSRFERTAFTTAKQLIAVSRATAKEVEDLGIAASKLCVIYNGVDTSEFHPPTLATPCQRATFGLPEGVPLALFVGDIRTSRKNLEAILTALVSLPGVHLAVAGAVENSPYPEQARWLGLGSRVHFIGKTSRISTLMRSVDLFVMPSRYETFGMVVLEAMASALPVILSARVGAVEFVGDICRVVEDPDDTVGLTAAMRDLMADPAARARIGDAGRARALEVQWSRTSGAYLDLYDEFVAQKQKGTKV</sequence>
<dbReference type="PANTHER" id="PTHR46401">
    <property type="entry name" value="GLYCOSYLTRANSFERASE WBBK-RELATED"/>
    <property type="match status" value="1"/>
</dbReference>
<proteinExistence type="predicted"/>
<feature type="domain" description="Glycosyltransferase subfamily 4-like N-terminal" evidence="3">
    <location>
        <begin position="23"/>
        <end position="193"/>
    </location>
</feature>
<feature type="domain" description="Glycosyl transferase family 1" evidence="2">
    <location>
        <begin position="206"/>
        <end position="363"/>
    </location>
</feature>
<name>A0A9X0U848_9BACT</name>
<keyword evidence="5" id="KW-1185">Reference proteome</keyword>
<dbReference type="Proteomes" id="UP000535182">
    <property type="component" value="Unassembled WGS sequence"/>
</dbReference>
<protein>
    <submittedName>
        <fullName evidence="4">Glycosyltransferase involved in cell wall biosynthesis</fullName>
    </submittedName>
</protein>
<dbReference type="PANTHER" id="PTHR46401:SF2">
    <property type="entry name" value="GLYCOSYLTRANSFERASE WBBK-RELATED"/>
    <property type="match status" value="1"/>
</dbReference>
<evidence type="ECO:0000313" key="5">
    <source>
        <dbReference type="Proteomes" id="UP000535182"/>
    </source>
</evidence>
<evidence type="ECO:0000313" key="4">
    <source>
        <dbReference type="EMBL" id="MBB5331657.1"/>
    </source>
</evidence>
<keyword evidence="1" id="KW-0808">Transferase</keyword>
<dbReference type="AlphaFoldDB" id="A0A9X0U848"/>
<dbReference type="CDD" id="cd03801">
    <property type="entry name" value="GT4_PimA-like"/>
    <property type="match status" value="1"/>
</dbReference>
<evidence type="ECO:0000259" key="3">
    <source>
        <dbReference type="Pfam" id="PF13439"/>
    </source>
</evidence>
<evidence type="ECO:0000259" key="2">
    <source>
        <dbReference type="Pfam" id="PF00534"/>
    </source>
</evidence>
<organism evidence="4 5">
    <name type="scientific">Tunturiibacter gelidiferens</name>
    <dbReference type="NCBI Taxonomy" id="3069689"/>
    <lineage>
        <taxon>Bacteria</taxon>
        <taxon>Pseudomonadati</taxon>
        <taxon>Acidobacteriota</taxon>
        <taxon>Terriglobia</taxon>
        <taxon>Terriglobales</taxon>
        <taxon>Acidobacteriaceae</taxon>
        <taxon>Tunturiibacter</taxon>
    </lineage>
</organism>
<dbReference type="Gene3D" id="3.40.50.2000">
    <property type="entry name" value="Glycogen Phosphorylase B"/>
    <property type="match status" value="2"/>
</dbReference>
<dbReference type="InterPro" id="IPR001296">
    <property type="entry name" value="Glyco_trans_1"/>
</dbReference>
<gene>
    <name evidence="4" type="ORF">HDF14_005306</name>
</gene>
<dbReference type="EMBL" id="JACHEB010000017">
    <property type="protein sequence ID" value="MBB5331657.1"/>
    <property type="molecule type" value="Genomic_DNA"/>
</dbReference>
<dbReference type="GO" id="GO:0009103">
    <property type="term" value="P:lipopolysaccharide biosynthetic process"/>
    <property type="evidence" value="ECO:0007669"/>
    <property type="project" value="TreeGrafter"/>
</dbReference>
<dbReference type="Pfam" id="PF00534">
    <property type="entry name" value="Glycos_transf_1"/>
    <property type="match status" value="1"/>
</dbReference>
<dbReference type="GO" id="GO:0016757">
    <property type="term" value="F:glycosyltransferase activity"/>
    <property type="evidence" value="ECO:0007669"/>
    <property type="project" value="InterPro"/>
</dbReference>
<dbReference type="InterPro" id="IPR028098">
    <property type="entry name" value="Glyco_trans_4-like_N"/>
</dbReference>
<dbReference type="Pfam" id="PF13439">
    <property type="entry name" value="Glyco_transf_4"/>
    <property type="match status" value="1"/>
</dbReference>
<dbReference type="SUPFAM" id="SSF53756">
    <property type="entry name" value="UDP-Glycosyltransferase/glycogen phosphorylase"/>
    <property type="match status" value="1"/>
</dbReference>
<evidence type="ECO:0000256" key="1">
    <source>
        <dbReference type="ARBA" id="ARBA00022679"/>
    </source>
</evidence>